<dbReference type="InterPro" id="IPR011495">
    <property type="entry name" value="Sig_transdc_His_kin_sub2_dim/P"/>
</dbReference>
<evidence type="ECO:0000259" key="16">
    <source>
        <dbReference type="PROSITE" id="PS50112"/>
    </source>
</evidence>
<dbReference type="SUPFAM" id="SSF55874">
    <property type="entry name" value="ATPase domain of HSP90 chaperone/DNA topoisomerase II/histidine kinase"/>
    <property type="match status" value="1"/>
</dbReference>
<evidence type="ECO:0000256" key="14">
    <source>
        <dbReference type="ARBA" id="ARBA00023136"/>
    </source>
</evidence>
<reference evidence="19" key="1">
    <citation type="submission" date="2020-06" db="EMBL/GenBank/DDBJ databases">
        <title>Unique genomic features of the anaerobic methanotrophic archaea.</title>
        <authorList>
            <person name="Chadwick G.L."/>
            <person name="Skennerton C.T."/>
            <person name="Laso-Perez R."/>
            <person name="Leu A.O."/>
            <person name="Speth D.R."/>
            <person name="Yu H."/>
            <person name="Morgan-Lang C."/>
            <person name="Hatzenpichler R."/>
            <person name="Goudeau D."/>
            <person name="Malmstrom R."/>
            <person name="Brazelton W.J."/>
            <person name="Woyke T."/>
            <person name="Hallam S.J."/>
            <person name="Tyson G.W."/>
            <person name="Wegener G."/>
            <person name="Boetius A."/>
            <person name="Orphan V."/>
        </authorList>
    </citation>
    <scope>NUCLEOTIDE SEQUENCE</scope>
</reference>
<evidence type="ECO:0000259" key="15">
    <source>
        <dbReference type="PROSITE" id="PS50109"/>
    </source>
</evidence>
<accession>A0A7G9YEW2</accession>
<dbReference type="SMART" id="SM00387">
    <property type="entry name" value="HATPase_c"/>
    <property type="match status" value="1"/>
</dbReference>
<gene>
    <name evidence="19" type="ORF">HPDFPBIK_00005</name>
</gene>
<feature type="domain" description="Histidine kinase" evidence="15">
    <location>
        <begin position="510"/>
        <end position="704"/>
    </location>
</feature>
<feature type="domain" description="PAC" evidence="17">
    <location>
        <begin position="447"/>
        <end position="499"/>
    </location>
</feature>
<dbReference type="SMART" id="SM00304">
    <property type="entry name" value="HAMP"/>
    <property type="match status" value="1"/>
</dbReference>
<organism evidence="19">
    <name type="scientific">Candidatus Methanogaster sp. ANME-2c ERB4</name>
    <dbReference type="NCBI Taxonomy" id="2759911"/>
    <lineage>
        <taxon>Archaea</taxon>
        <taxon>Methanobacteriati</taxon>
        <taxon>Methanobacteriota</taxon>
        <taxon>Stenosarchaea group</taxon>
        <taxon>Methanomicrobia</taxon>
        <taxon>Methanosarcinales</taxon>
        <taxon>ANME-2 cluster</taxon>
        <taxon>Candidatus Methanogasteraceae</taxon>
        <taxon>Candidatus Methanogaster</taxon>
    </lineage>
</organism>
<dbReference type="Gene3D" id="6.10.340.10">
    <property type="match status" value="1"/>
</dbReference>
<dbReference type="PANTHER" id="PTHR41523:SF8">
    <property type="entry name" value="ETHYLENE RESPONSE SENSOR PROTEIN"/>
    <property type="match status" value="1"/>
</dbReference>
<dbReference type="Pfam" id="PF02518">
    <property type="entry name" value="HATPase_c"/>
    <property type="match status" value="1"/>
</dbReference>
<evidence type="ECO:0000256" key="1">
    <source>
        <dbReference type="ARBA" id="ARBA00000085"/>
    </source>
</evidence>
<proteinExistence type="predicted"/>
<dbReference type="PROSITE" id="PS50112">
    <property type="entry name" value="PAS"/>
    <property type="match status" value="1"/>
</dbReference>
<dbReference type="InterPro" id="IPR000014">
    <property type="entry name" value="PAS"/>
</dbReference>
<evidence type="ECO:0000256" key="13">
    <source>
        <dbReference type="ARBA" id="ARBA00023026"/>
    </source>
</evidence>
<dbReference type="InterPro" id="IPR035965">
    <property type="entry name" value="PAS-like_dom_sf"/>
</dbReference>
<keyword evidence="4" id="KW-1003">Cell membrane</keyword>
<dbReference type="InterPro" id="IPR003594">
    <property type="entry name" value="HATPase_dom"/>
</dbReference>
<dbReference type="EC" id="2.7.13.3" evidence="3"/>
<dbReference type="GO" id="GO:0004673">
    <property type="term" value="F:protein histidine kinase activity"/>
    <property type="evidence" value="ECO:0007669"/>
    <property type="project" value="UniProtKB-EC"/>
</dbReference>
<evidence type="ECO:0000256" key="2">
    <source>
        <dbReference type="ARBA" id="ARBA00004651"/>
    </source>
</evidence>
<evidence type="ECO:0000256" key="7">
    <source>
        <dbReference type="ARBA" id="ARBA00022692"/>
    </source>
</evidence>
<dbReference type="NCBIfam" id="TIGR00229">
    <property type="entry name" value="sensory_box"/>
    <property type="match status" value="1"/>
</dbReference>
<keyword evidence="10" id="KW-0067">ATP-binding</keyword>
<dbReference type="PROSITE" id="PS50885">
    <property type="entry name" value="HAMP"/>
    <property type="match status" value="1"/>
</dbReference>
<dbReference type="CDD" id="cd00130">
    <property type="entry name" value="PAS"/>
    <property type="match status" value="1"/>
</dbReference>
<evidence type="ECO:0000256" key="11">
    <source>
        <dbReference type="ARBA" id="ARBA00022989"/>
    </source>
</evidence>
<dbReference type="SUPFAM" id="SSF103190">
    <property type="entry name" value="Sensory domain-like"/>
    <property type="match status" value="1"/>
</dbReference>
<dbReference type="Gene3D" id="3.30.565.10">
    <property type="entry name" value="Histidine kinase-like ATPase, C-terminal domain"/>
    <property type="match status" value="1"/>
</dbReference>
<dbReference type="SUPFAM" id="SSF55785">
    <property type="entry name" value="PYP-like sensor domain (PAS domain)"/>
    <property type="match status" value="1"/>
</dbReference>
<keyword evidence="5" id="KW-0597">Phosphoprotein</keyword>
<dbReference type="InterPro" id="IPR013656">
    <property type="entry name" value="PAS_4"/>
</dbReference>
<keyword evidence="11" id="KW-1133">Transmembrane helix</keyword>
<keyword evidence="8" id="KW-0547">Nucleotide-binding</keyword>
<evidence type="ECO:0000256" key="10">
    <source>
        <dbReference type="ARBA" id="ARBA00022840"/>
    </source>
</evidence>
<evidence type="ECO:0000256" key="8">
    <source>
        <dbReference type="ARBA" id="ARBA00022741"/>
    </source>
</evidence>
<dbReference type="InterPro" id="IPR036890">
    <property type="entry name" value="HATPase_C_sf"/>
</dbReference>
<feature type="domain" description="PAS" evidence="16">
    <location>
        <begin position="366"/>
        <end position="443"/>
    </location>
</feature>
<dbReference type="GO" id="GO:0005524">
    <property type="term" value="F:ATP binding"/>
    <property type="evidence" value="ECO:0007669"/>
    <property type="project" value="UniProtKB-KW"/>
</dbReference>
<keyword evidence="6" id="KW-0808">Transferase</keyword>
<keyword evidence="12" id="KW-0902">Two-component regulatory system</keyword>
<dbReference type="AlphaFoldDB" id="A0A7G9YEW2"/>
<dbReference type="Gene3D" id="3.30.450.20">
    <property type="entry name" value="PAS domain"/>
    <property type="match status" value="2"/>
</dbReference>
<dbReference type="PROSITE" id="PS50109">
    <property type="entry name" value="HIS_KIN"/>
    <property type="match status" value="1"/>
</dbReference>
<dbReference type="InterPro" id="IPR003660">
    <property type="entry name" value="HAMP_dom"/>
</dbReference>
<dbReference type="InterPro" id="IPR033479">
    <property type="entry name" value="dCache_1"/>
</dbReference>
<keyword evidence="13" id="KW-0843">Virulence</keyword>
<comment type="subcellular location">
    <subcellularLocation>
        <location evidence="2">Cell membrane</location>
        <topology evidence="2">Multi-pass membrane protein</topology>
    </subcellularLocation>
</comment>
<keyword evidence="7" id="KW-0812">Transmembrane</keyword>
<evidence type="ECO:0000313" key="19">
    <source>
        <dbReference type="EMBL" id="QNO46546.1"/>
    </source>
</evidence>
<dbReference type="CDD" id="cd06225">
    <property type="entry name" value="HAMP"/>
    <property type="match status" value="1"/>
</dbReference>
<keyword evidence="9" id="KW-0418">Kinase</keyword>
<dbReference type="Pfam" id="PF02743">
    <property type="entry name" value="dCache_1"/>
    <property type="match status" value="1"/>
</dbReference>
<evidence type="ECO:0000256" key="6">
    <source>
        <dbReference type="ARBA" id="ARBA00022679"/>
    </source>
</evidence>
<dbReference type="PANTHER" id="PTHR41523">
    <property type="entry name" value="TWO-COMPONENT SYSTEM SENSOR PROTEIN"/>
    <property type="match status" value="1"/>
</dbReference>
<dbReference type="InterPro" id="IPR000700">
    <property type="entry name" value="PAS-assoc_C"/>
</dbReference>
<evidence type="ECO:0000256" key="9">
    <source>
        <dbReference type="ARBA" id="ARBA00022777"/>
    </source>
</evidence>
<dbReference type="InterPro" id="IPR029151">
    <property type="entry name" value="Sensor-like_sf"/>
</dbReference>
<dbReference type="GO" id="GO:0000160">
    <property type="term" value="P:phosphorelay signal transduction system"/>
    <property type="evidence" value="ECO:0007669"/>
    <property type="project" value="UniProtKB-KW"/>
</dbReference>
<dbReference type="EMBL" id="MT631196">
    <property type="protein sequence ID" value="QNO46546.1"/>
    <property type="molecule type" value="Genomic_DNA"/>
</dbReference>
<dbReference type="CDD" id="cd18774">
    <property type="entry name" value="PDC2_HK_sensor"/>
    <property type="match status" value="1"/>
</dbReference>
<evidence type="ECO:0000256" key="12">
    <source>
        <dbReference type="ARBA" id="ARBA00023012"/>
    </source>
</evidence>
<evidence type="ECO:0000256" key="3">
    <source>
        <dbReference type="ARBA" id="ARBA00012438"/>
    </source>
</evidence>
<dbReference type="Pfam" id="PF07568">
    <property type="entry name" value="HisKA_2"/>
    <property type="match status" value="1"/>
</dbReference>
<dbReference type="InterPro" id="IPR005467">
    <property type="entry name" value="His_kinase_dom"/>
</dbReference>
<evidence type="ECO:0000256" key="4">
    <source>
        <dbReference type="ARBA" id="ARBA00022475"/>
    </source>
</evidence>
<dbReference type="Pfam" id="PF00672">
    <property type="entry name" value="HAMP"/>
    <property type="match status" value="1"/>
</dbReference>
<dbReference type="PROSITE" id="PS50113">
    <property type="entry name" value="PAC"/>
    <property type="match status" value="1"/>
</dbReference>
<dbReference type="SUPFAM" id="SSF158472">
    <property type="entry name" value="HAMP domain-like"/>
    <property type="match status" value="1"/>
</dbReference>
<evidence type="ECO:0000259" key="18">
    <source>
        <dbReference type="PROSITE" id="PS50885"/>
    </source>
</evidence>
<keyword evidence="14" id="KW-0472">Membrane</keyword>
<comment type="catalytic activity">
    <reaction evidence="1">
        <text>ATP + protein L-histidine = ADP + protein N-phospho-L-histidine.</text>
        <dbReference type="EC" id="2.7.13.3"/>
    </reaction>
</comment>
<evidence type="ECO:0000259" key="17">
    <source>
        <dbReference type="PROSITE" id="PS50113"/>
    </source>
</evidence>
<protein>
    <recommendedName>
        <fullName evidence="3">histidine kinase</fullName>
        <ecNumber evidence="3">2.7.13.3</ecNumber>
    </recommendedName>
</protein>
<dbReference type="SMART" id="SM00091">
    <property type="entry name" value="PAS"/>
    <property type="match status" value="1"/>
</dbReference>
<feature type="domain" description="HAMP" evidence="18">
    <location>
        <begin position="298"/>
        <end position="350"/>
    </location>
</feature>
<dbReference type="Pfam" id="PF08448">
    <property type="entry name" value="PAS_4"/>
    <property type="match status" value="1"/>
</dbReference>
<dbReference type="GO" id="GO:0005886">
    <property type="term" value="C:plasma membrane"/>
    <property type="evidence" value="ECO:0007669"/>
    <property type="project" value="UniProtKB-SubCell"/>
</dbReference>
<name>A0A7G9YEW2_9EURY</name>
<sequence>MNIRTKFLAVMLSLVLITGMAAILISRTVSTNIIEEQVSNNLETTAQSRANHIGTVLGEYDQETALRSVEGVFRDVVDGSKNHTRSIAAANLRISNAIQVHEAISGIEVLDKNGTVVVSSHADVKSDENASELFRIENGKICVANPSTSVFTGNDIIRVATPILVNGEFSGIIFIDFNAEKIFKIATDQTGLGESGGIYVLNRDGYMITPSRFSDAPPKQDVDPEHFASTSAAALYKDYRGVDVLRAYAPIPAMDWCLVAEIDEDEAFASVARLTTTMFSVFIGLLFLGILICIRVSRTITDPIVKLHRGTDEIMKGNLDYKVGTGTEDEVGELARAFDVMTSNLKESGRKLEEYSKGLENKVEERTAKLDELLEEQKVLLSTIPAFVYFKDRNSNYIAANKAFADKTGTSVDEIAGKTDYDFFPKAQADAHMAYDHEVMESGEPKYDIEELVTEADGAFVWTSTSKTPFFGSGGEVIGMVGMTLDITERKKAEDRIKSALKEKEVMLREIHHRVKNNLQVVSSLLNMQARNATDEKTKGILSESRDRVMTMSLIHSQLYEGSDLAEINMKEFVDRLLGQLQSYQVGDTRITRVVRVDDYPLPISVAVPVGLIINELLSNALKHAFEGMDEGKIEVSLTASGDGRINLKVSDDGVGLPPEFNIDESKTLGLRLVKILTEDQLQGTLEVTSDGGATFKMEFDIEDGGSARLT</sequence>
<dbReference type="CDD" id="cd18773">
    <property type="entry name" value="PDC1_HK_sensor"/>
    <property type="match status" value="1"/>
</dbReference>
<evidence type="ECO:0000256" key="5">
    <source>
        <dbReference type="ARBA" id="ARBA00022553"/>
    </source>
</evidence>